<gene>
    <name evidence="1" type="ORF">FVB9532_01757</name>
</gene>
<sequence length="182" mass="20865">MKKVVVFSLVLLGLGAQAFAQDILYSEKIKKEDVPAAIIEAVEEDYPGFTIEEMAAIPVEYVENDVYINRDINSIDDYDTFDITLEGKGKEFTATYDKYGNLISTYEHMKNIAPPAAVRSAIAKAYPGWIIKKDVYNMSSYEDGKERQRYRMELTKDNEKMHVYTDANGKILNKTKIRKMHK</sequence>
<name>A0AC61Y7W0_9FLAO</name>
<comment type="caution">
    <text evidence="1">The sequence shown here is derived from an EMBL/GenBank/DDBJ whole genome shotgun (WGS) entry which is preliminary data.</text>
</comment>
<organism evidence="1 2">
    <name type="scientific">Mesonia oceanica</name>
    <dbReference type="NCBI Taxonomy" id="2687242"/>
    <lineage>
        <taxon>Bacteria</taxon>
        <taxon>Pseudomonadati</taxon>
        <taxon>Bacteroidota</taxon>
        <taxon>Flavobacteriia</taxon>
        <taxon>Flavobacteriales</taxon>
        <taxon>Flavobacteriaceae</taxon>
        <taxon>Mesonia</taxon>
    </lineage>
</organism>
<accession>A0AC61Y7W0</accession>
<reference evidence="1" key="1">
    <citation type="submission" date="2019-09" db="EMBL/GenBank/DDBJ databases">
        <authorList>
            <person name="Rodrigo-Torres L."/>
            <person name="Arahal R. D."/>
            <person name="Lucena T."/>
        </authorList>
    </citation>
    <scope>NUCLEOTIDE SEQUENCE</scope>
    <source>
        <strain evidence="1">ISS653</strain>
    </source>
</reference>
<keyword evidence="2" id="KW-1185">Reference proteome</keyword>
<proteinExistence type="predicted"/>
<dbReference type="EMBL" id="CABVMM010000006">
    <property type="protein sequence ID" value="VVV00486.1"/>
    <property type="molecule type" value="Genomic_DNA"/>
</dbReference>
<evidence type="ECO:0000313" key="1">
    <source>
        <dbReference type="EMBL" id="VVV00486.1"/>
    </source>
</evidence>
<protein>
    <submittedName>
        <fullName evidence="1">Uncharacterized protein</fullName>
    </submittedName>
</protein>
<evidence type="ECO:0000313" key="2">
    <source>
        <dbReference type="Proteomes" id="UP000356253"/>
    </source>
</evidence>
<dbReference type="Proteomes" id="UP000356253">
    <property type="component" value="Unassembled WGS sequence"/>
</dbReference>